<keyword evidence="4" id="KW-0479">Metal-binding</keyword>
<evidence type="ECO:0000256" key="7">
    <source>
        <dbReference type="ARBA" id="ARBA00023004"/>
    </source>
</evidence>
<keyword evidence="7" id="KW-0408">Iron</keyword>
<dbReference type="Gene3D" id="2.40.50.140">
    <property type="entry name" value="Nucleic acid-binding proteins"/>
    <property type="match status" value="1"/>
</dbReference>
<sequence>MNSNKKFLLMIIGVIVVSIFWIGWVSTNPADEKAMATFVSVEKLMKDNMSQRTKLGGLVKDGSIVVSKTSYLDCTFILKEGNTELAVKYDRTRPDLFKDGAEVIVTGQYLNGIFYADELQTKCASRYEGDLRDENSYNLTEIES</sequence>
<comment type="subcellular location">
    <subcellularLocation>
        <location evidence="1">Membrane</location>
    </subcellularLocation>
</comment>
<dbReference type="GO" id="GO:0020037">
    <property type="term" value="F:heme binding"/>
    <property type="evidence" value="ECO:0007669"/>
    <property type="project" value="InterPro"/>
</dbReference>
<keyword evidence="6 9" id="KW-1133">Transmembrane helix</keyword>
<organism evidence="10">
    <name type="scientific">hydrothermal vent metagenome</name>
    <dbReference type="NCBI Taxonomy" id="652676"/>
    <lineage>
        <taxon>unclassified sequences</taxon>
        <taxon>metagenomes</taxon>
        <taxon>ecological metagenomes</taxon>
    </lineage>
</organism>
<keyword evidence="3 9" id="KW-0812">Transmembrane</keyword>
<dbReference type="PANTHER" id="PTHR34128:SF2">
    <property type="entry name" value="CYTOCHROME C-TYPE BIOGENESIS PROTEIN CCME HOMOLOG, MITOCHONDRIAL"/>
    <property type="match status" value="1"/>
</dbReference>
<dbReference type="Pfam" id="PF03100">
    <property type="entry name" value="CcmE"/>
    <property type="match status" value="1"/>
</dbReference>
<gene>
    <name evidence="10" type="ORF">MGWOODY_Mmi2251</name>
</gene>
<evidence type="ECO:0000256" key="9">
    <source>
        <dbReference type="SAM" id="Phobius"/>
    </source>
</evidence>
<evidence type="ECO:0000256" key="4">
    <source>
        <dbReference type="ARBA" id="ARBA00022723"/>
    </source>
</evidence>
<keyword evidence="8 9" id="KW-0472">Membrane</keyword>
<dbReference type="EMBL" id="FAXC01000015">
    <property type="protein sequence ID" value="CUV08155.1"/>
    <property type="molecule type" value="Genomic_DNA"/>
</dbReference>
<dbReference type="GO" id="GO:0017003">
    <property type="term" value="P:protein-heme linkage"/>
    <property type="evidence" value="ECO:0007669"/>
    <property type="project" value="InterPro"/>
</dbReference>
<dbReference type="InterPro" id="IPR012340">
    <property type="entry name" value="NA-bd_OB-fold"/>
</dbReference>
<dbReference type="InterPro" id="IPR004329">
    <property type="entry name" value="CcmE"/>
</dbReference>
<evidence type="ECO:0000256" key="2">
    <source>
        <dbReference type="ARBA" id="ARBA00022617"/>
    </source>
</evidence>
<name>A0A160VCS0_9ZZZZ</name>
<protein>
    <recommendedName>
        <fullName evidence="11">Cytochrome c-type biogenesis protein CcmE, heme chaperone</fullName>
    </recommendedName>
</protein>
<evidence type="ECO:0000256" key="3">
    <source>
        <dbReference type="ARBA" id="ARBA00022692"/>
    </source>
</evidence>
<evidence type="ECO:0000256" key="6">
    <source>
        <dbReference type="ARBA" id="ARBA00022989"/>
    </source>
</evidence>
<dbReference type="SUPFAM" id="SSF82093">
    <property type="entry name" value="Heme chaperone CcmE"/>
    <property type="match status" value="1"/>
</dbReference>
<dbReference type="PANTHER" id="PTHR34128">
    <property type="entry name" value="CYTOCHROME C-TYPE BIOGENESIS PROTEIN CCME HOMOLOG, MITOCHONDRIAL"/>
    <property type="match status" value="1"/>
</dbReference>
<evidence type="ECO:0000256" key="8">
    <source>
        <dbReference type="ARBA" id="ARBA00023136"/>
    </source>
</evidence>
<evidence type="ECO:0000256" key="5">
    <source>
        <dbReference type="ARBA" id="ARBA00022748"/>
    </source>
</evidence>
<accession>A0A160VCS0</accession>
<evidence type="ECO:0000256" key="1">
    <source>
        <dbReference type="ARBA" id="ARBA00004370"/>
    </source>
</evidence>
<dbReference type="GO" id="GO:0046872">
    <property type="term" value="F:metal ion binding"/>
    <property type="evidence" value="ECO:0007669"/>
    <property type="project" value="UniProtKB-KW"/>
</dbReference>
<dbReference type="GO" id="GO:0005886">
    <property type="term" value="C:plasma membrane"/>
    <property type="evidence" value="ECO:0007669"/>
    <property type="project" value="InterPro"/>
</dbReference>
<reference evidence="10" key="1">
    <citation type="submission" date="2015-10" db="EMBL/GenBank/DDBJ databases">
        <authorList>
            <person name="Gilbert D.G."/>
        </authorList>
    </citation>
    <scope>NUCLEOTIDE SEQUENCE</scope>
</reference>
<proteinExistence type="predicted"/>
<dbReference type="AlphaFoldDB" id="A0A160VCS0"/>
<dbReference type="InterPro" id="IPR036127">
    <property type="entry name" value="CcmE-like_sf"/>
</dbReference>
<feature type="transmembrane region" description="Helical" evidence="9">
    <location>
        <begin position="7"/>
        <end position="25"/>
    </location>
</feature>
<evidence type="ECO:0008006" key="11">
    <source>
        <dbReference type="Google" id="ProtNLM"/>
    </source>
</evidence>
<evidence type="ECO:0000313" key="10">
    <source>
        <dbReference type="EMBL" id="CUV08155.1"/>
    </source>
</evidence>
<keyword evidence="2" id="KW-0349">Heme</keyword>
<keyword evidence="5" id="KW-0201">Cytochrome c-type biogenesis</keyword>
<dbReference type="GO" id="GO:0017004">
    <property type="term" value="P:cytochrome complex assembly"/>
    <property type="evidence" value="ECO:0007669"/>
    <property type="project" value="UniProtKB-KW"/>
</dbReference>